<dbReference type="InterPro" id="IPR004596">
    <property type="entry name" value="Cell_div_suppressor_SulA"/>
</dbReference>
<dbReference type="InterPro" id="IPR027417">
    <property type="entry name" value="P-loop_NTPase"/>
</dbReference>
<reference evidence="1" key="1">
    <citation type="submission" date="2018-05" db="EMBL/GenBank/DDBJ databases">
        <authorList>
            <person name="Lanie J.A."/>
            <person name="Ng W.-L."/>
            <person name="Kazmierczak K.M."/>
            <person name="Andrzejewski T.M."/>
            <person name="Davidsen T.M."/>
            <person name="Wayne K.J."/>
            <person name="Tettelin H."/>
            <person name="Glass J.I."/>
            <person name="Rusch D."/>
            <person name="Podicherti R."/>
            <person name="Tsui H.-C.T."/>
            <person name="Winkler M.E."/>
        </authorList>
    </citation>
    <scope>NUCLEOTIDE SEQUENCE</scope>
</reference>
<evidence type="ECO:0008006" key="2">
    <source>
        <dbReference type="Google" id="ProtNLM"/>
    </source>
</evidence>
<dbReference type="GO" id="GO:0051782">
    <property type="term" value="P:negative regulation of cell division"/>
    <property type="evidence" value="ECO:0007669"/>
    <property type="project" value="InterPro"/>
</dbReference>
<dbReference type="GO" id="GO:0009432">
    <property type="term" value="P:SOS response"/>
    <property type="evidence" value="ECO:0007669"/>
    <property type="project" value="InterPro"/>
</dbReference>
<dbReference type="SUPFAM" id="SSF52540">
    <property type="entry name" value="P-loop containing nucleoside triphosphate hydrolases"/>
    <property type="match status" value="1"/>
</dbReference>
<sequence length="168" mass="18535">MGALTEILVENTAETPLWLITPALVALGHEQRWQAWVAPTGIPYAPALANAGINLSKMLLIHPPACNDLLWTIEQSLGSNICSAVLSWPPRLCGTASRRLQLAAKRGRSWGLCFCSYNHAQYQTMAALRLLFRPNRRGAEVTILKCRGGQSMKNLQLLREVSPPGYSR</sequence>
<accession>A0A381S978</accession>
<dbReference type="Gene3D" id="3.40.50.300">
    <property type="entry name" value="P-loop containing nucleotide triphosphate hydrolases"/>
    <property type="match status" value="1"/>
</dbReference>
<evidence type="ECO:0000313" key="1">
    <source>
        <dbReference type="EMBL" id="SVA00640.1"/>
    </source>
</evidence>
<dbReference type="EMBL" id="UINC01002822">
    <property type="protein sequence ID" value="SVA00640.1"/>
    <property type="molecule type" value="Genomic_DNA"/>
</dbReference>
<organism evidence="1">
    <name type="scientific">marine metagenome</name>
    <dbReference type="NCBI Taxonomy" id="408172"/>
    <lineage>
        <taxon>unclassified sequences</taxon>
        <taxon>metagenomes</taxon>
        <taxon>ecological metagenomes</taxon>
    </lineage>
</organism>
<dbReference type="AlphaFoldDB" id="A0A381S978"/>
<dbReference type="Pfam" id="PF03846">
    <property type="entry name" value="SulA"/>
    <property type="match status" value="1"/>
</dbReference>
<proteinExistence type="predicted"/>
<protein>
    <recommendedName>
        <fullName evidence="2">SOS cell division inhibitor SulA</fullName>
    </recommendedName>
</protein>
<name>A0A381S978_9ZZZZ</name>
<gene>
    <name evidence="1" type="ORF">METZ01_LOCUS53494</name>
</gene>